<feature type="compositionally biased region" description="Basic residues" evidence="1">
    <location>
        <begin position="1"/>
        <end position="12"/>
    </location>
</feature>
<evidence type="ECO:0000256" key="1">
    <source>
        <dbReference type="SAM" id="MobiDB-lite"/>
    </source>
</evidence>
<gene>
    <name evidence="2" type="ORF">AVDCRST_MAG64-4283</name>
</gene>
<dbReference type="AlphaFoldDB" id="A0A6J4QJD5"/>
<organism evidence="2">
    <name type="scientific">uncultured Phycisphaerae bacterium</name>
    <dbReference type="NCBI Taxonomy" id="904963"/>
    <lineage>
        <taxon>Bacteria</taxon>
        <taxon>Pseudomonadati</taxon>
        <taxon>Planctomycetota</taxon>
        <taxon>Phycisphaerae</taxon>
        <taxon>environmental samples</taxon>
    </lineage>
</organism>
<feature type="non-terminal residue" evidence="2">
    <location>
        <position position="1"/>
    </location>
</feature>
<name>A0A6J4QJD5_9BACT</name>
<feature type="region of interest" description="Disordered" evidence="1">
    <location>
        <begin position="1"/>
        <end position="25"/>
    </location>
</feature>
<accession>A0A6J4QJD5</accession>
<dbReference type="EMBL" id="CADCUQ010000996">
    <property type="protein sequence ID" value="CAA9442353.1"/>
    <property type="molecule type" value="Genomic_DNA"/>
</dbReference>
<sequence length="25" mass="2902">WQPQTARRRGAANRRPDRARASARP</sequence>
<reference evidence="2" key="1">
    <citation type="submission" date="2020-02" db="EMBL/GenBank/DDBJ databases">
        <authorList>
            <person name="Meier V. D."/>
        </authorList>
    </citation>
    <scope>NUCLEOTIDE SEQUENCE</scope>
    <source>
        <strain evidence="2">AVDCRST_MAG64</strain>
    </source>
</reference>
<proteinExistence type="predicted"/>
<evidence type="ECO:0000313" key="2">
    <source>
        <dbReference type="EMBL" id="CAA9442353.1"/>
    </source>
</evidence>
<protein>
    <submittedName>
        <fullName evidence="2">Uncharacterized protein</fullName>
    </submittedName>
</protein>
<feature type="non-terminal residue" evidence="2">
    <location>
        <position position="25"/>
    </location>
</feature>
<feature type="compositionally biased region" description="Basic and acidic residues" evidence="1">
    <location>
        <begin position="14"/>
        <end position="25"/>
    </location>
</feature>